<dbReference type="PANTHER" id="PTHR46293">
    <property type="entry name" value="E3 UBIQUITIN PROTEIN LIGASE DRIP1"/>
    <property type="match status" value="1"/>
</dbReference>
<dbReference type="InterPro" id="IPR044807">
    <property type="entry name" value="DRIP1-like"/>
</dbReference>
<keyword evidence="2 4" id="KW-0863">Zinc-finger</keyword>
<dbReference type="InterPro" id="IPR017907">
    <property type="entry name" value="Znf_RING_CS"/>
</dbReference>
<dbReference type="GO" id="GO:0004842">
    <property type="term" value="F:ubiquitin-protein transferase activity"/>
    <property type="evidence" value="ECO:0007669"/>
    <property type="project" value="InterPro"/>
</dbReference>
<feature type="region of interest" description="Disordered" evidence="5">
    <location>
        <begin position="156"/>
        <end position="203"/>
    </location>
</feature>
<evidence type="ECO:0000259" key="6">
    <source>
        <dbReference type="PROSITE" id="PS50089"/>
    </source>
</evidence>
<dbReference type="Proteomes" id="UP000554482">
    <property type="component" value="Unassembled WGS sequence"/>
</dbReference>
<feature type="compositionally biased region" description="Polar residues" evidence="5">
    <location>
        <begin position="159"/>
        <end position="178"/>
    </location>
</feature>
<reference evidence="7 8" key="1">
    <citation type="submission" date="2020-06" db="EMBL/GenBank/DDBJ databases">
        <title>Transcriptomic and genomic resources for Thalictrum thalictroides and T. hernandezii: Facilitating candidate gene discovery in an emerging model plant lineage.</title>
        <authorList>
            <person name="Arias T."/>
            <person name="Riano-Pachon D.M."/>
            <person name="Di Stilio V.S."/>
        </authorList>
    </citation>
    <scope>NUCLEOTIDE SEQUENCE [LARGE SCALE GENOMIC DNA]</scope>
    <source>
        <strain evidence="8">cv. WT478/WT964</strain>
        <tissue evidence="7">Leaves</tissue>
    </source>
</reference>
<accession>A0A7J6VA42</accession>
<evidence type="ECO:0000256" key="1">
    <source>
        <dbReference type="ARBA" id="ARBA00022723"/>
    </source>
</evidence>
<evidence type="ECO:0000313" key="7">
    <source>
        <dbReference type="EMBL" id="KAF5181637.1"/>
    </source>
</evidence>
<dbReference type="InterPro" id="IPR013083">
    <property type="entry name" value="Znf_RING/FYVE/PHD"/>
</dbReference>
<protein>
    <submittedName>
        <fullName evidence="7">E3 ubiquitin protein ligase drip2</fullName>
    </submittedName>
</protein>
<comment type="caution">
    <text evidence="7">The sequence shown here is derived from an EMBL/GenBank/DDBJ whole genome shotgun (WGS) entry which is preliminary data.</text>
</comment>
<dbReference type="AlphaFoldDB" id="A0A7J6VA42"/>
<dbReference type="SUPFAM" id="SSF57850">
    <property type="entry name" value="RING/U-box"/>
    <property type="match status" value="1"/>
</dbReference>
<gene>
    <name evidence="7" type="ORF">FRX31_028774</name>
</gene>
<name>A0A7J6VA42_THATH</name>
<sequence>MAVKYLRGRRSVLKECFTCPICHALLKEASTISECLHTYCKKCIIEKLKPRVAKGCPVCKVDLGCNPVDKLRADHDLQDIRSKVFSSDNDMVNAPEVAPSMSVPSRRRERSLSSLSAIVPQAQFSLTGRRTKAVARKAGALRGSIFSSGELVRKIDDNSLGNSSKTNQNRRQNLSISEPSKCHISRRHADNGDEPQAGKVNAREPLGRLVEVVKGQDCFARANATDASNNEIDRRRNKGKELANESMGQNENNGTNEVSSELINPKKMNKRGRRKGTSLKDQGVSAQAVLDAMSVQQNRQSKWIWFSLVASPDQEEYGSLPQITPRYLRIKDRDRGMTVVSIQKYLMMKLNLPSEKEVDVWCFGQLIPPTMQVKVLLNQWLQATAAPERVHATTGASAERFVMVLHYARNFQNS</sequence>
<dbReference type="SMART" id="SM00184">
    <property type="entry name" value="RING"/>
    <property type="match status" value="1"/>
</dbReference>
<dbReference type="Gene3D" id="3.30.40.10">
    <property type="entry name" value="Zinc/RING finger domain, C3HC4 (zinc finger)"/>
    <property type="match status" value="1"/>
</dbReference>
<evidence type="ECO:0000313" key="8">
    <source>
        <dbReference type="Proteomes" id="UP000554482"/>
    </source>
</evidence>
<proteinExistence type="predicted"/>
<dbReference type="PANTHER" id="PTHR46293:SF1">
    <property type="entry name" value="OS03G0632800 PROTEIN"/>
    <property type="match status" value="1"/>
</dbReference>
<keyword evidence="1" id="KW-0479">Metal-binding</keyword>
<organism evidence="7 8">
    <name type="scientific">Thalictrum thalictroides</name>
    <name type="common">Rue-anemone</name>
    <name type="synonym">Anemone thalictroides</name>
    <dbReference type="NCBI Taxonomy" id="46969"/>
    <lineage>
        <taxon>Eukaryota</taxon>
        <taxon>Viridiplantae</taxon>
        <taxon>Streptophyta</taxon>
        <taxon>Embryophyta</taxon>
        <taxon>Tracheophyta</taxon>
        <taxon>Spermatophyta</taxon>
        <taxon>Magnoliopsida</taxon>
        <taxon>Ranunculales</taxon>
        <taxon>Ranunculaceae</taxon>
        <taxon>Thalictroideae</taxon>
        <taxon>Thalictrum</taxon>
    </lineage>
</organism>
<dbReference type="Gene3D" id="3.10.20.90">
    <property type="entry name" value="Phosphatidylinositol 3-kinase Catalytic Subunit, Chain A, domain 1"/>
    <property type="match status" value="1"/>
</dbReference>
<dbReference type="PROSITE" id="PS00518">
    <property type="entry name" value="ZF_RING_1"/>
    <property type="match status" value="1"/>
</dbReference>
<evidence type="ECO:0000256" key="4">
    <source>
        <dbReference type="PROSITE-ProRule" id="PRU00175"/>
    </source>
</evidence>
<evidence type="ECO:0000256" key="2">
    <source>
        <dbReference type="ARBA" id="ARBA00022771"/>
    </source>
</evidence>
<dbReference type="OrthoDB" id="1305878at2759"/>
<keyword evidence="3" id="KW-0862">Zinc</keyword>
<dbReference type="Pfam" id="PF13923">
    <property type="entry name" value="zf-C3HC4_2"/>
    <property type="match status" value="1"/>
</dbReference>
<keyword evidence="8" id="KW-1185">Reference proteome</keyword>
<dbReference type="PROSITE" id="PS50089">
    <property type="entry name" value="ZF_RING_2"/>
    <property type="match status" value="1"/>
</dbReference>
<evidence type="ECO:0000256" key="3">
    <source>
        <dbReference type="ARBA" id="ARBA00022833"/>
    </source>
</evidence>
<dbReference type="GO" id="GO:0008270">
    <property type="term" value="F:zinc ion binding"/>
    <property type="evidence" value="ECO:0007669"/>
    <property type="project" value="UniProtKB-KW"/>
</dbReference>
<feature type="domain" description="RING-type" evidence="6">
    <location>
        <begin position="19"/>
        <end position="60"/>
    </location>
</feature>
<evidence type="ECO:0000256" key="5">
    <source>
        <dbReference type="SAM" id="MobiDB-lite"/>
    </source>
</evidence>
<dbReference type="EMBL" id="JABWDY010035932">
    <property type="protein sequence ID" value="KAF5181637.1"/>
    <property type="molecule type" value="Genomic_DNA"/>
</dbReference>
<dbReference type="InterPro" id="IPR001841">
    <property type="entry name" value="Znf_RING"/>
</dbReference>